<dbReference type="Gene3D" id="2.60.40.10">
    <property type="entry name" value="Immunoglobulins"/>
    <property type="match status" value="1"/>
</dbReference>
<proteinExistence type="predicted"/>
<dbReference type="Pfam" id="PF01345">
    <property type="entry name" value="DUF11"/>
    <property type="match status" value="1"/>
</dbReference>
<dbReference type="Gene3D" id="2.60.40.740">
    <property type="match status" value="1"/>
</dbReference>
<accession>A0AB33JYE1</accession>
<protein>
    <recommendedName>
        <fullName evidence="10">DUF11 domain-containing protein</fullName>
    </recommendedName>
</protein>
<feature type="chain" id="PRO_5044186392" description="DUF11 domain-containing protein" evidence="6">
    <location>
        <begin position="35"/>
        <end position="1073"/>
    </location>
</feature>
<feature type="domain" description="SD-repeat containing protein B" evidence="8">
    <location>
        <begin position="865"/>
        <end position="988"/>
    </location>
</feature>
<dbReference type="InterPro" id="IPR051172">
    <property type="entry name" value="Chlamydia_OmcB"/>
</dbReference>
<dbReference type="InterPro" id="IPR047589">
    <property type="entry name" value="DUF11_rpt"/>
</dbReference>
<evidence type="ECO:0000256" key="1">
    <source>
        <dbReference type="ARBA" id="ARBA00004613"/>
    </source>
</evidence>
<dbReference type="InterPro" id="IPR033764">
    <property type="entry name" value="Sdr_B"/>
</dbReference>
<evidence type="ECO:0000259" key="8">
    <source>
        <dbReference type="Pfam" id="PF17210"/>
    </source>
</evidence>
<evidence type="ECO:0000259" key="7">
    <source>
        <dbReference type="Pfam" id="PF01345"/>
    </source>
</evidence>
<dbReference type="EMBL" id="AP035881">
    <property type="protein sequence ID" value="BFP46466.1"/>
    <property type="molecule type" value="Genomic_DNA"/>
</dbReference>
<dbReference type="PANTHER" id="PTHR34819:SF3">
    <property type="entry name" value="CELL SURFACE PROTEIN"/>
    <property type="match status" value="1"/>
</dbReference>
<reference evidence="9" key="1">
    <citation type="submission" date="2024-07" db="EMBL/GenBank/DDBJ databases">
        <title>Complete genome sequences of cellulolytic bacteria, Kitasatospora sp. CMC57 and Streptomyces sp. CMC78, isolated from Japanese agricultural soil.</title>
        <authorList>
            <person name="Hashimoto T."/>
            <person name="Ito M."/>
            <person name="Iwamoto M."/>
            <person name="Fukahori D."/>
            <person name="Shoda T."/>
            <person name="Sakoda M."/>
            <person name="Morohoshi T."/>
            <person name="Mitsuboshi M."/>
            <person name="Nishizawa T."/>
        </authorList>
    </citation>
    <scope>NUCLEOTIDE SEQUENCE</scope>
    <source>
        <strain evidence="9">CMC57</strain>
    </source>
</reference>
<name>A0AB33JYE1_9ACTN</name>
<evidence type="ECO:0000256" key="4">
    <source>
        <dbReference type="SAM" id="MobiDB-lite"/>
    </source>
</evidence>
<keyword evidence="3 6" id="KW-0732">Signal</keyword>
<dbReference type="GO" id="GO:0005576">
    <property type="term" value="C:extracellular region"/>
    <property type="evidence" value="ECO:0007669"/>
    <property type="project" value="UniProtKB-SubCell"/>
</dbReference>
<keyword evidence="5" id="KW-0472">Membrane</keyword>
<evidence type="ECO:0008006" key="10">
    <source>
        <dbReference type="Google" id="ProtNLM"/>
    </source>
</evidence>
<evidence type="ECO:0000256" key="3">
    <source>
        <dbReference type="ARBA" id="ARBA00022729"/>
    </source>
</evidence>
<keyword evidence="2" id="KW-0964">Secreted</keyword>
<sequence>MWKKSRVPRLLTACGLLSVSLLAGTVAGTPNALAAITFTKTVDRANPAPGQNVTYTLSYTCSENDCTNGKIADTLPAGMEFVGWTPDATTVDVAHSTVPAAGATGGTMNIALNPLTPGTTATVKVTLKYPNFSTANGTRAVNSATFTADGESPQTGTATTTAVVQPQYKVTKGVQTSSQDGRTVTYQFNSCSTDGVPNVDLDLSKLVDRLPAGAVVDTSRSPGWADDGSGTNTWQFDGGPFVSGNSQAGCRNYGVLVVNYPAPTFPTGSNVTNSVTLNGDPLGPDGARDLDTASTTSPTFQDPSTGVQVASSKTWGSSYVSGDIGSFSLHPGNVSIPVTSLVMTDPGTGTTDDLYNWLLPQSIQLEAWNPNSIGMTLEYRLNGDPAWHTFTPGTTFNGAAARRITFAVGAGDPANDVLGIPAGRWLHGLRFGWAGPIPTGWSPGNAVQVLAQVVATGQDGRPAPKPLHNCVDVVGTDGRTTDTATACADATVTAATNLGAAKTTVAGAVLAPGANATFQVVPYNRTGYTLDKPLVLYDLLPPGMVYVDGSVRPDPAWTDAKGPQEVVVLPGRNGRQLIRMTWPAGSPDMTYLHDNLAYRVLFEAQAAGSARPGMLTNDVYVTADGASPPVTCLFYGTDSSVPDADDLNENGNTTEKLCHASSRVEIQVPAVLRAFKEVKGDEDADYGSSATTSPGGRISYRMTVRNDSPDPVTDFVAYDRLPTPGDGYVLRPGTPRGSAWTPSLTEPITSSDPTVVVEYSTAPDPCRPVELGGPAGCELAAQWSTTFPGPGQATWFRISRPGSMPSGGLFTLTWPMVASYDAPESAFAWNSFAYTATDSGGQQLLPAEPAKVGVGVHQKAEPKNSIGDFVWNDLDRNGLQDPGEPGIGGVTVYLLDGSGRKVRDLSGKPVTSTSNGRGYYVFLRLPDGTYAVQFDLTTVPTGATVTARDAVRRTAASAEDSDADPVTGITENVTLAGGEAQLDLDLGLVLPPEPTPDPSPTPNPTPPPSPAPTPAPPTPSVVPTPQPTASPTGGLPNTGSDFPAALFAVLALALAAAGGVIGLTTRRRGRHDW</sequence>
<evidence type="ECO:0000256" key="6">
    <source>
        <dbReference type="SAM" id="SignalP"/>
    </source>
</evidence>
<evidence type="ECO:0000256" key="5">
    <source>
        <dbReference type="SAM" id="Phobius"/>
    </source>
</evidence>
<comment type="subcellular location">
    <subcellularLocation>
        <location evidence="1">Secreted</location>
    </subcellularLocation>
</comment>
<keyword evidence="5" id="KW-1133">Transmembrane helix</keyword>
<feature type="region of interest" description="Disordered" evidence="4">
    <location>
        <begin position="987"/>
        <end position="1037"/>
    </location>
</feature>
<feature type="transmembrane region" description="Helical" evidence="5">
    <location>
        <begin position="1042"/>
        <end position="1063"/>
    </location>
</feature>
<gene>
    <name evidence="9" type="ORF">KCMC57_28340</name>
</gene>
<dbReference type="NCBIfam" id="TIGR01451">
    <property type="entry name" value="B_ant_repeat"/>
    <property type="match status" value="2"/>
</dbReference>
<feature type="domain" description="DUF11" evidence="7">
    <location>
        <begin position="38"/>
        <end position="155"/>
    </location>
</feature>
<feature type="signal peptide" evidence="6">
    <location>
        <begin position="1"/>
        <end position="34"/>
    </location>
</feature>
<evidence type="ECO:0000256" key="2">
    <source>
        <dbReference type="ARBA" id="ARBA00022525"/>
    </source>
</evidence>
<dbReference type="SUPFAM" id="SSF117074">
    <property type="entry name" value="Hypothetical protein PA1324"/>
    <property type="match status" value="1"/>
</dbReference>
<dbReference type="Pfam" id="PF17210">
    <property type="entry name" value="SdrD_B"/>
    <property type="match status" value="1"/>
</dbReference>
<feature type="compositionally biased region" description="Pro residues" evidence="4">
    <location>
        <begin position="991"/>
        <end position="1028"/>
    </location>
</feature>
<dbReference type="PANTHER" id="PTHR34819">
    <property type="entry name" value="LARGE CYSTEINE-RICH PERIPLASMIC PROTEIN OMCB"/>
    <property type="match status" value="1"/>
</dbReference>
<evidence type="ECO:0000313" key="9">
    <source>
        <dbReference type="EMBL" id="BFP46466.1"/>
    </source>
</evidence>
<keyword evidence="5" id="KW-0812">Transmembrane</keyword>
<organism evidence="9">
    <name type="scientific">Kitasatospora sp. CMC57</name>
    <dbReference type="NCBI Taxonomy" id="3231513"/>
    <lineage>
        <taxon>Bacteria</taxon>
        <taxon>Bacillati</taxon>
        <taxon>Actinomycetota</taxon>
        <taxon>Actinomycetes</taxon>
        <taxon>Kitasatosporales</taxon>
        <taxon>Streptomycetaceae</taxon>
        <taxon>Kitasatospora</taxon>
    </lineage>
</organism>
<dbReference type="GO" id="GO:0005975">
    <property type="term" value="P:carbohydrate metabolic process"/>
    <property type="evidence" value="ECO:0007669"/>
    <property type="project" value="UniProtKB-ARBA"/>
</dbReference>
<dbReference type="InterPro" id="IPR001434">
    <property type="entry name" value="OmcB-like_DUF11"/>
</dbReference>
<dbReference type="InterPro" id="IPR013783">
    <property type="entry name" value="Ig-like_fold"/>
</dbReference>
<dbReference type="AlphaFoldDB" id="A0AB33JYE1"/>